<dbReference type="InterPro" id="IPR016181">
    <property type="entry name" value="Acyl_CoA_acyltransferase"/>
</dbReference>
<dbReference type="SUPFAM" id="SSF55729">
    <property type="entry name" value="Acyl-CoA N-acyltransferases (Nat)"/>
    <property type="match status" value="1"/>
</dbReference>
<dbReference type="PANTHER" id="PTHR42791">
    <property type="entry name" value="GNAT FAMILY ACETYLTRANSFERASE"/>
    <property type="match status" value="1"/>
</dbReference>
<reference evidence="2 3" key="1">
    <citation type="journal article" date="2016" name="Nat. Commun.">
        <title>Ectomycorrhizal ecology is imprinted in the genome of the dominant symbiotic fungus Cenococcum geophilum.</title>
        <authorList>
            <consortium name="DOE Joint Genome Institute"/>
            <person name="Peter M."/>
            <person name="Kohler A."/>
            <person name="Ohm R.A."/>
            <person name="Kuo A."/>
            <person name="Krutzmann J."/>
            <person name="Morin E."/>
            <person name="Arend M."/>
            <person name="Barry K.W."/>
            <person name="Binder M."/>
            <person name="Choi C."/>
            <person name="Clum A."/>
            <person name="Copeland A."/>
            <person name="Grisel N."/>
            <person name="Haridas S."/>
            <person name="Kipfer T."/>
            <person name="LaButti K."/>
            <person name="Lindquist E."/>
            <person name="Lipzen A."/>
            <person name="Maire R."/>
            <person name="Meier B."/>
            <person name="Mihaltcheva S."/>
            <person name="Molinier V."/>
            <person name="Murat C."/>
            <person name="Poggeler S."/>
            <person name="Quandt C.A."/>
            <person name="Sperisen C."/>
            <person name="Tritt A."/>
            <person name="Tisserant E."/>
            <person name="Crous P.W."/>
            <person name="Henrissat B."/>
            <person name="Nehls U."/>
            <person name="Egli S."/>
            <person name="Spatafora J.W."/>
            <person name="Grigoriev I.V."/>
            <person name="Martin F.M."/>
        </authorList>
    </citation>
    <scope>NUCLEOTIDE SEQUENCE [LARGE SCALE GENOMIC DNA]</scope>
    <source>
        <strain evidence="2 3">CBS 459.81</strain>
    </source>
</reference>
<dbReference type="CDD" id="cd04301">
    <property type="entry name" value="NAT_SF"/>
    <property type="match status" value="1"/>
</dbReference>
<dbReference type="InterPro" id="IPR052523">
    <property type="entry name" value="Trichothecene_AcTrans"/>
</dbReference>
<name>A0A8E2J8H1_9PEZI</name>
<feature type="domain" description="N-acetyltransferase" evidence="1">
    <location>
        <begin position="89"/>
        <end position="244"/>
    </location>
</feature>
<dbReference type="GO" id="GO:0016747">
    <property type="term" value="F:acyltransferase activity, transferring groups other than amino-acyl groups"/>
    <property type="evidence" value="ECO:0007669"/>
    <property type="project" value="InterPro"/>
</dbReference>
<gene>
    <name evidence="2" type="ORF">K432DRAFT_387508</name>
</gene>
<keyword evidence="3" id="KW-1185">Reference proteome</keyword>
<dbReference type="Pfam" id="PF00583">
    <property type="entry name" value="Acetyltransf_1"/>
    <property type="match status" value="1"/>
</dbReference>
<sequence>MKVRPCKESDIPSLAALAVKSLDDDAMDEYFYPGRCKHPEAYRQAYEKQIKMFMAEPSSFIMVAATEPSDDTWSGETEIAGYCVWNREGESKEVKEKWWQKETLWRRLKRWLRHTYIAQALEAIRNPSTSLKRWWTFGTKDEQWFDLADADADDYWCVSEILVGPKFRRRGVGQQLLQWGFEQAKEEQICISLCASKAGEPLYVKTEFRHVGNWQWGPKPEMVCKLMRWDPPKKEVVTAALDVEMLGV</sequence>
<dbReference type="PANTHER" id="PTHR42791:SF16">
    <property type="entry name" value="N-ACETYLTRANSFERASE DOMAIN-CONTAINING PROTEIN"/>
    <property type="match status" value="1"/>
</dbReference>
<dbReference type="Gene3D" id="3.40.630.30">
    <property type="match status" value="1"/>
</dbReference>
<dbReference type="PROSITE" id="PS51186">
    <property type="entry name" value="GNAT"/>
    <property type="match status" value="1"/>
</dbReference>
<organism evidence="2 3">
    <name type="scientific">Lepidopterella palustris CBS 459.81</name>
    <dbReference type="NCBI Taxonomy" id="1314670"/>
    <lineage>
        <taxon>Eukaryota</taxon>
        <taxon>Fungi</taxon>
        <taxon>Dikarya</taxon>
        <taxon>Ascomycota</taxon>
        <taxon>Pezizomycotina</taxon>
        <taxon>Dothideomycetes</taxon>
        <taxon>Pleosporomycetidae</taxon>
        <taxon>Mytilinidiales</taxon>
        <taxon>Argynnaceae</taxon>
        <taxon>Lepidopterella</taxon>
    </lineage>
</organism>
<dbReference type="Proteomes" id="UP000250266">
    <property type="component" value="Unassembled WGS sequence"/>
</dbReference>
<evidence type="ECO:0000313" key="2">
    <source>
        <dbReference type="EMBL" id="OCK73205.1"/>
    </source>
</evidence>
<accession>A0A8E2J8H1</accession>
<proteinExistence type="predicted"/>
<dbReference type="AlphaFoldDB" id="A0A8E2J8H1"/>
<dbReference type="OrthoDB" id="2115692at2759"/>
<evidence type="ECO:0000313" key="3">
    <source>
        <dbReference type="Proteomes" id="UP000250266"/>
    </source>
</evidence>
<protein>
    <recommendedName>
        <fullName evidence="1">N-acetyltransferase domain-containing protein</fullName>
    </recommendedName>
</protein>
<dbReference type="EMBL" id="KV745895">
    <property type="protein sequence ID" value="OCK73205.1"/>
    <property type="molecule type" value="Genomic_DNA"/>
</dbReference>
<evidence type="ECO:0000259" key="1">
    <source>
        <dbReference type="PROSITE" id="PS51186"/>
    </source>
</evidence>
<dbReference type="InterPro" id="IPR000182">
    <property type="entry name" value="GNAT_dom"/>
</dbReference>